<reference evidence="2" key="1">
    <citation type="submission" date="2016-05" db="EMBL/GenBank/DDBJ databases">
        <authorList>
            <person name="Wang W."/>
            <person name="Zhu L."/>
        </authorList>
    </citation>
    <scope>NUCLEOTIDE SEQUENCE [LARGE SCALE GENOMIC DNA]</scope>
    <source>
        <strain evidence="2">W-2</strain>
    </source>
</reference>
<sequence length="68" mass="7297">MLPLGKVPVTGEKGLLGLFNVPFDEVDAKESEEADSEVFHPGLNGYLANAGLMKYDLTASSLTYTFTS</sequence>
<dbReference type="Proteomes" id="UP000078290">
    <property type="component" value="Unassembled WGS sequence"/>
</dbReference>
<organism evidence="1 2">
    <name type="scientific">Parageobacillus thermoglucosidasius</name>
    <name type="common">Geobacillus thermoglucosidasius</name>
    <dbReference type="NCBI Taxonomy" id="1426"/>
    <lineage>
        <taxon>Bacteria</taxon>
        <taxon>Bacillati</taxon>
        <taxon>Bacillota</taxon>
        <taxon>Bacilli</taxon>
        <taxon>Bacillales</taxon>
        <taxon>Anoxybacillaceae</taxon>
        <taxon>Parageobacillus</taxon>
    </lineage>
</organism>
<evidence type="ECO:0000313" key="1">
    <source>
        <dbReference type="EMBL" id="OAT74115.1"/>
    </source>
</evidence>
<dbReference type="AlphaFoldDB" id="A0A1B7KVQ6"/>
<protein>
    <submittedName>
        <fullName evidence="1">Uncharacterized protein</fullName>
    </submittedName>
</protein>
<evidence type="ECO:0000313" key="2">
    <source>
        <dbReference type="Proteomes" id="UP000078290"/>
    </source>
</evidence>
<dbReference type="EMBL" id="LXMA01000002">
    <property type="protein sequence ID" value="OAT74115.1"/>
    <property type="molecule type" value="Genomic_DNA"/>
</dbReference>
<proteinExistence type="predicted"/>
<accession>A0A1B7KVQ6</accession>
<name>A0A1B7KVQ6_PARTM</name>
<gene>
    <name evidence="1" type="ORF">A7K69_16280</name>
</gene>
<comment type="caution">
    <text evidence="1">The sequence shown here is derived from an EMBL/GenBank/DDBJ whole genome shotgun (WGS) entry which is preliminary data.</text>
</comment>